<evidence type="ECO:0000256" key="1">
    <source>
        <dbReference type="SAM" id="MobiDB-lite"/>
    </source>
</evidence>
<dbReference type="InterPro" id="IPR011990">
    <property type="entry name" value="TPR-like_helical_dom_sf"/>
</dbReference>
<dbReference type="InterPro" id="IPR018834">
    <property type="entry name" value="DNA/RNA-bd_Est1-type"/>
</dbReference>
<feature type="domain" description="Telomerase activating protein Est1-like N-terminal" evidence="3">
    <location>
        <begin position="74"/>
        <end position="201"/>
    </location>
</feature>
<dbReference type="Gene3D" id="1.25.40.10">
    <property type="entry name" value="Tetratricopeptide repeat domain"/>
    <property type="match status" value="1"/>
</dbReference>
<feature type="region of interest" description="Disordered" evidence="1">
    <location>
        <begin position="654"/>
        <end position="705"/>
    </location>
</feature>
<evidence type="ECO:0000259" key="3">
    <source>
        <dbReference type="Pfam" id="PF10374"/>
    </source>
</evidence>
<gene>
    <name evidence="4" type="ORF">LADA_0C00540G</name>
</gene>
<dbReference type="SUPFAM" id="SSF48452">
    <property type="entry name" value="TPR-like"/>
    <property type="match status" value="1"/>
</dbReference>
<proteinExistence type="predicted"/>
<keyword evidence="5" id="KW-1185">Reference proteome</keyword>
<evidence type="ECO:0000313" key="5">
    <source>
        <dbReference type="Proteomes" id="UP000190274"/>
    </source>
</evidence>
<feature type="compositionally biased region" description="Low complexity" evidence="1">
    <location>
        <begin position="671"/>
        <end position="694"/>
    </location>
</feature>
<reference evidence="4" key="1">
    <citation type="submission" date="2016-03" db="EMBL/GenBank/DDBJ databases">
        <authorList>
            <person name="Ploux O."/>
        </authorList>
    </citation>
    <scope>NUCLEOTIDE SEQUENCE [LARGE SCALE GENOMIC DNA]</scope>
</reference>
<dbReference type="GO" id="GO:0070034">
    <property type="term" value="F:telomerase RNA binding"/>
    <property type="evidence" value="ECO:0007669"/>
    <property type="project" value="TreeGrafter"/>
</dbReference>
<dbReference type="PANTHER" id="PTHR15696">
    <property type="entry name" value="SMG-7 SUPPRESSOR WITH MORPHOLOGICAL EFFECT ON GENITALIA PROTEIN 7"/>
    <property type="match status" value="1"/>
</dbReference>
<evidence type="ECO:0000313" key="4">
    <source>
        <dbReference type="EMBL" id="SCU81699.1"/>
    </source>
</evidence>
<feature type="compositionally biased region" description="Low complexity" evidence="1">
    <location>
        <begin position="654"/>
        <end position="663"/>
    </location>
</feature>
<dbReference type="InterPro" id="IPR045153">
    <property type="entry name" value="Est1/Ebs1-like"/>
</dbReference>
<dbReference type="GO" id="GO:0000184">
    <property type="term" value="P:nuclear-transcribed mRNA catabolic process, nonsense-mediated decay"/>
    <property type="evidence" value="ECO:0007669"/>
    <property type="project" value="TreeGrafter"/>
</dbReference>
<name>A0A1G4IXA5_9SACH</name>
<dbReference type="GO" id="GO:0042162">
    <property type="term" value="F:telomeric DNA binding"/>
    <property type="evidence" value="ECO:0007669"/>
    <property type="project" value="TreeGrafter"/>
</dbReference>
<protein>
    <submittedName>
        <fullName evidence="4">LADA_0C00540g1_1</fullName>
    </submittedName>
</protein>
<dbReference type="Pfam" id="PF10374">
    <property type="entry name" value="EST1"/>
    <property type="match status" value="1"/>
</dbReference>
<evidence type="ECO:0000259" key="2">
    <source>
        <dbReference type="Pfam" id="PF10373"/>
    </source>
</evidence>
<dbReference type="EMBL" id="LT598459">
    <property type="protein sequence ID" value="SCU81699.1"/>
    <property type="molecule type" value="Genomic_DNA"/>
</dbReference>
<dbReference type="PANTHER" id="PTHR15696:SF37">
    <property type="entry name" value="NONSENSE-MEDIATED MRNA DECAY FACTOR EBS1-RELATED"/>
    <property type="match status" value="1"/>
</dbReference>
<dbReference type="STRING" id="1266660.A0A1G4IXA5"/>
<dbReference type="AlphaFoldDB" id="A0A1G4IXA5"/>
<sequence length="823" mass="92248">MSLPEHLDTEDINLQFKKYQEQVADILQAYSANQDDALLSGFLTFAHSRCVKYIDELMAPESAPVNSAEVAQLIMDNCWKCVHYPIFKWFQLWRQHLISSKVDQKPRIVEFRKLNAKLTKFFKAIHKFYYGVIERITTTYDLHSIIPKPLLLQLNLKAGPTVTSPGFPLGNEDARAASVMFLVHGSLLNLGSCHRYKSMCEKVYNGPQDFSLFKKTMRYFNLATLVLPSVGELYLQKGLVYVHVGDFGSSTYSFARSALSRLPSSAGFANFMNSVCDRKSKIFNQIVGSFHDVHKQASQGKIVNREIIEIYFLVLFGSKFAPELWIGNDHKSLISEMMLTHVEQQVLGKTATKYARNLESIFQNLVLIIGGFDILKILNRKSSQTSNAQETESKYLAFALDYISNFIDNVVIKELDNVNEWVYLAFVRVCECWLTTNKSVLHFAHRSTKFCEVMMTLINLLLDHLSTSSKQKMDLTHRPRRPYFFEEDVMLRDFKPLKYSLCDFKDSELFQGDNSSQALIGMVDKKISKKEEHESRILAIVVSGKKFLAKNACGIQLVGDKYVRSAVKTMAGQAWDPKPSKLEKSATNDSWSIQKDIGSAKWGYSGSSVPLAPSTLDIRPSVEFTRHQKPKISANSSNHSAEFADQFLQSESSSFRANSSSPSHPISNLISKESANGSGLSSSNSQSKGSDSAAFPPPPGIKTAIEPPIMNSVATERRSPFLANLPSAPPIYPSIPLQSTSSAGQPQGMPQQSFDIPFGGNVPPHVMNSSYVPYWPQHYQPLPYNNLPPPVHGVPVKHPNVFVQQQSGSQNQPYAASYGFPQY</sequence>
<accession>A0A1G4IXA5</accession>
<feature type="domain" description="DNA/RNA-binding" evidence="2">
    <location>
        <begin position="217"/>
        <end position="500"/>
    </location>
</feature>
<organism evidence="4 5">
    <name type="scientific">Lachancea dasiensis</name>
    <dbReference type="NCBI Taxonomy" id="1072105"/>
    <lineage>
        <taxon>Eukaryota</taxon>
        <taxon>Fungi</taxon>
        <taxon>Dikarya</taxon>
        <taxon>Ascomycota</taxon>
        <taxon>Saccharomycotina</taxon>
        <taxon>Saccharomycetes</taxon>
        <taxon>Saccharomycetales</taxon>
        <taxon>Saccharomycetaceae</taxon>
        <taxon>Lachancea</taxon>
    </lineage>
</organism>
<dbReference type="GO" id="GO:0005697">
    <property type="term" value="C:telomerase holoenzyme complex"/>
    <property type="evidence" value="ECO:0007669"/>
    <property type="project" value="TreeGrafter"/>
</dbReference>
<dbReference type="InterPro" id="IPR019458">
    <property type="entry name" value="Est1-like_N"/>
</dbReference>
<dbReference type="Proteomes" id="UP000190274">
    <property type="component" value="Chromosome C"/>
</dbReference>
<dbReference type="Pfam" id="PF10373">
    <property type="entry name" value="EST1_DNA_bind"/>
    <property type="match status" value="1"/>
</dbReference>
<dbReference type="OrthoDB" id="69928at2759"/>